<keyword evidence="3" id="KW-1185">Reference proteome</keyword>
<dbReference type="EMBL" id="JAODYH010000002">
    <property type="protein sequence ID" value="MCT9809634.1"/>
    <property type="molecule type" value="Genomic_DNA"/>
</dbReference>
<accession>A0ABT2PGS4</accession>
<evidence type="ECO:0000256" key="1">
    <source>
        <dbReference type="SAM" id="Phobius"/>
    </source>
</evidence>
<evidence type="ECO:0000313" key="2">
    <source>
        <dbReference type="EMBL" id="MCT9809634.1"/>
    </source>
</evidence>
<feature type="transmembrane region" description="Helical" evidence="1">
    <location>
        <begin position="125"/>
        <end position="145"/>
    </location>
</feature>
<keyword evidence="1" id="KW-1133">Transmembrane helix</keyword>
<proteinExistence type="predicted"/>
<sequence length="271" mass="27980">MTTLASIFFQIPLEALAVRMAATAFVVIAVAWAVGRFGPIIGGALAGLPIVLGPGFYFLIAQTPKAFIAQMAAYSLYSLCATQLFLLAYIASARKARPWTSLACAIGAWLIAVFLLQGLPAQPVIGVLLFALASLVCLRLGRRFILPESPSVGKAGLGLLLVRGLLAGALVAVVTATSSRLGSVGAGLLLAFPIGFTVVAVTIHQTQGPADVIATLYSALRGTASLAGFCAVLAMAVPHWAAPVALGAALATSMSITLCLVFRRQIRACFP</sequence>
<feature type="transmembrane region" description="Helical" evidence="1">
    <location>
        <begin position="184"/>
        <end position="203"/>
    </location>
</feature>
<comment type="caution">
    <text evidence="2">The sequence shown here is derived from an EMBL/GenBank/DDBJ whole genome shotgun (WGS) entry which is preliminary data.</text>
</comment>
<reference evidence="2 3" key="1">
    <citation type="submission" date="2022-09" db="EMBL/GenBank/DDBJ databases">
        <title>Draft genome of isolate Be4.</title>
        <authorList>
            <person name="Sanchez-Castro I."/>
            <person name="Martinez-Rodriguez P."/>
            <person name="Descostes M."/>
            <person name="Merroun M."/>
        </authorList>
    </citation>
    <scope>NUCLEOTIDE SEQUENCE [LARGE SCALE GENOMIC DNA]</scope>
    <source>
        <strain evidence="2 3">Be4</strain>
    </source>
</reference>
<feature type="transmembrane region" description="Helical" evidence="1">
    <location>
        <begin position="41"/>
        <end position="60"/>
    </location>
</feature>
<feature type="transmembrane region" description="Helical" evidence="1">
    <location>
        <begin position="16"/>
        <end position="34"/>
    </location>
</feature>
<protein>
    <recommendedName>
        <fullName evidence="4">Transmembrane protein</fullName>
    </recommendedName>
</protein>
<dbReference type="Proteomes" id="UP001525968">
    <property type="component" value="Unassembled WGS sequence"/>
</dbReference>
<evidence type="ECO:0008006" key="4">
    <source>
        <dbReference type="Google" id="ProtNLM"/>
    </source>
</evidence>
<dbReference type="RefSeq" id="WP_261498563.1">
    <property type="nucleotide sequence ID" value="NZ_JAODYH010000002.1"/>
</dbReference>
<evidence type="ECO:0000313" key="3">
    <source>
        <dbReference type="Proteomes" id="UP001525968"/>
    </source>
</evidence>
<keyword evidence="1" id="KW-0812">Transmembrane</keyword>
<organism evidence="2 3">
    <name type="scientific">Acidovorax bellezanensis</name>
    <dbReference type="NCBI Taxonomy" id="2976702"/>
    <lineage>
        <taxon>Bacteria</taxon>
        <taxon>Pseudomonadati</taxon>
        <taxon>Pseudomonadota</taxon>
        <taxon>Betaproteobacteria</taxon>
        <taxon>Burkholderiales</taxon>
        <taxon>Comamonadaceae</taxon>
        <taxon>Acidovorax</taxon>
    </lineage>
</organism>
<feature type="transmembrane region" description="Helical" evidence="1">
    <location>
        <begin position="215"/>
        <end position="234"/>
    </location>
</feature>
<name>A0ABT2PGS4_9BURK</name>
<keyword evidence="1" id="KW-0472">Membrane</keyword>
<gene>
    <name evidence="2" type="ORF">N0K08_03205</name>
</gene>
<feature type="transmembrane region" description="Helical" evidence="1">
    <location>
        <begin position="157"/>
        <end position="178"/>
    </location>
</feature>
<feature type="transmembrane region" description="Helical" evidence="1">
    <location>
        <begin position="240"/>
        <end position="262"/>
    </location>
</feature>
<feature type="transmembrane region" description="Helical" evidence="1">
    <location>
        <begin position="99"/>
        <end position="119"/>
    </location>
</feature>
<feature type="transmembrane region" description="Helical" evidence="1">
    <location>
        <begin position="72"/>
        <end position="92"/>
    </location>
</feature>